<organism evidence="1 2">
    <name type="scientific">Chitinivibrio alkaliphilus ACht1</name>
    <dbReference type="NCBI Taxonomy" id="1313304"/>
    <lineage>
        <taxon>Bacteria</taxon>
        <taxon>Pseudomonadati</taxon>
        <taxon>Fibrobacterota</taxon>
        <taxon>Chitinivibrionia</taxon>
        <taxon>Chitinivibrionales</taxon>
        <taxon>Chitinivibrionaceae</taxon>
        <taxon>Chitinivibrio</taxon>
    </lineage>
</organism>
<dbReference type="RefSeq" id="WP_155851850.1">
    <property type="nucleotide sequence ID" value="NZ_ASJR01000023.1"/>
</dbReference>
<accession>U7D7B8</accession>
<comment type="caution">
    <text evidence="1">The sequence shown here is derived from an EMBL/GenBank/DDBJ whole genome shotgun (WGS) entry which is preliminary data.</text>
</comment>
<evidence type="ECO:0000313" key="2">
    <source>
        <dbReference type="Proteomes" id="UP000017148"/>
    </source>
</evidence>
<sequence>MSVYNTEKKESLERFLDGVNNISTYETIAPVLCEQGWIVHPVYFRTKIVGGIVEKDGEIHTSIHPDYQCRWNPRPYIKSILYPALDKYGVLYSDAEKRDFKSIKWLKRLGFEYIREDEDRFFYVLRGDAERRWQ</sequence>
<proteinExistence type="predicted"/>
<gene>
    <name evidence="1" type="ORF">CALK_2129</name>
</gene>
<name>U7D7B8_9BACT</name>
<dbReference type="Proteomes" id="UP000017148">
    <property type="component" value="Unassembled WGS sequence"/>
</dbReference>
<dbReference type="STRING" id="1313304.CALK_2129"/>
<dbReference type="OrthoDB" id="9845128at2"/>
<evidence type="ECO:0000313" key="1">
    <source>
        <dbReference type="EMBL" id="ERP30992.1"/>
    </source>
</evidence>
<reference evidence="1 2" key="1">
    <citation type="journal article" date="2013" name="Environ. Microbiol.">
        <title>Genome analysis of Chitinivibrio alkaliphilus gen. nov., sp. nov., a novel extremely haloalkaliphilic anaerobic chitinolytic bacterium from the candidate phylum Termite Group 3.</title>
        <authorList>
            <person name="Sorokin D.Y."/>
            <person name="Gumerov V.M."/>
            <person name="Rakitin A.L."/>
            <person name="Beletsky A.V."/>
            <person name="Damste J.S."/>
            <person name="Muyzer G."/>
            <person name="Mardanov A.V."/>
            <person name="Ravin N.V."/>
        </authorList>
    </citation>
    <scope>NUCLEOTIDE SEQUENCE [LARGE SCALE GENOMIC DNA]</scope>
    <source>
        <strain evidence="1 2">ACht1</strain>
    </source>
</reference>
<keyword evidence="2" id="KW-1185">Reference proteome</keyword>
<protein>
    <submittedName>
        <fullName evidence="1">Uncharacterized protein</fullName>
    </submittedName>
</protein>
<dbReference type="EMBL" id="ASJR01000023">
    <property type="protein sequence ID" value="ERP30992.1"/>
    <property type="molecule type" value="Genomic_DNA"/>
</dbReference>
<dbReference type="AlphaFoldDB" id="U7D7B8"/>